<name>A0A420WN58_9PROT</name>
<dbReference type="InterPro" id="IPR050483">
    <property type="entry name" value="CoA-transferase_III_domain"/>
</dbReference>
<comment type="caution">
    <text evidence="2">The sequence shown here is derived from an EMBL/GenBank/DDBJ whole genome shotgun (WGS) entry which is preliminary data.</text>
</comment>
<dbReference type="SUPFAM" id="SSF89796">
    <property type="entry name" value="CoA-transferase family III (CaiB/BaiF)"/>
    <property type="match status" value="1"/>
</dbReference>
<reference evidence="2 3" key="1">
    <citation type="submission" date="2018-10" db="EMBL/GenBank/DDBJ databases">
        <title>Comparative analysis of microorganisms from saline springs in Andes Mountain Range, Colombia.</title>
        <authorList>
            <person name="Rubin E."/>
        </authorList>
    </citation>
    <scope>NUCLEOTIDE SEQUENCE [LARGE SCALE GENOMIC DNA]</scope>
    <source>
        <strain evidence="2 3">USBA 36</strain>
    </source>
</reference>
<dbReference type="GO" id="GO:0008410">
    <property type="term" value="F:CoA-transferase activity"/>
    <property type="evidence" value="ECO:0007669"/>
    <property type="project" value="TreeGrafter"/>
</dbReference>
<accession>A0A420WN58</accession>
<dbReference type="EMBL" id="RBIG01000001">
    <property type="protein sequence ID" value="RKQ72362.1"/>
    <property type="molecule type" value="Genomic_DNA"/>
</dbReference>
<dbReference type="InterPro" id="IPR023606">
    <property type="entry name" value="CoA-Trfase_III_dom_1_sf"/>
</dbReference>
<dbReference type="Gene3D" id="3.30.1540.10">
    <property type="entry name" value="formyl-coa transferase, domain 3"/>
    <property type="match status" value="1"/>
</dbReference>
<evidence type="ECO:0000313" key="2">
    <source>
        <dbReference type="EMBL" id="RKQ72362.1"/>
    </source>
</evidence>
<organism evidence="2 3">
    <name type="scientific">Oceanibaculum indicum</name>
    <dbReference type="NCBI Taxonomy" id="526216"/>
    <lineage>
        <taxon>Bacteria</taxon>
        <taxon>Pseudomonadati</taxon>
        <taxon>Pseudomonadota</taxon>
        <taxon>Alphaproteobacteria</taxon>
        <taxon>Rhodospirillales</taxon>
        <taxon>Oceanibaculaceae</taxon>
        <taxon>Oceanibaculum</taxon>
    </lineage>
</organism>
<gene>
    <name evidence="2" type="ORF">BCL74_0126</name>
</gene>
<evidence type="ECO:0000313" key="3">
    <source>
        <dbReference type="Proteomes" id="UP000277424"/>
    </source>
</evidence>
<keyword evidence="1 2" id="KW-0808">Transferase</keyword>
<dbReference type="Gene3D" id="3.40.50.10540">
    <property type="entry name" value="Crotonobetainyl-coa:carnitine coa-transferase, domain 1"/>
    <property type="match status" value="1"/>
</dbReference>
<evidence type="ECO:0000256" key="1">
    <source>
        <dbReference type="ARBA" id="ARBA00022679"/>
    </source>
</evidence>
<protein>
    <submittedName>
        <fullName evidence="2">Crotonobetainyl-CoA:carnitine CoA-transferase CaiB-like acyl-CoA transferase</fullName>
    </submittedName>
</protein>
<dbReference type="Proteomes" id="UP000277424">
    <property type="component" value="Unassembled WGS sequence"/>
</dbReference>
<dbReference type="Pfam" id="PF02515">
    <property type="entry name" value="CoA_transf_3"/>
    <property type="match status" value="1"/>
</dbReference>
<dbReference type="InterPro" id="IPR003673">
    <property type="entry name" value="CoA-Trfase_fam_III"/>
</dbReference>
<dbReference type="PANTHER" id="PTHR48207:SF4">
    <property type="entry name" value="BLL6097 PROTEIN"/>
    <property type="match status" value="1"/>
</dbReference>
<dbReference type="RefSeq" id="WP_121216737.1">
    <property type="nucleotide sequence ID" value="NZ_RBIG01000001.1"/>
</dbReference>
<proteinExistence type="predicted"/>
<dbReference type="OrthoDB" id="9781472at2"/>
<dbReference type="PANTHER" id="PTHR48207">
    <property type="entry name" value="SUCCINATE--HYDROXYMETHYLGLUTARATE COA-TRANSFERASE"/>
    <property type="match status" value="1"/>
</dbReference>
<dbReference type="AlphaFoldDB" id="A0A420WN58"/>
<sequence>MLDLLDGVKIVSFNHFLLGPVSMQALADMGADVISVEPLEGAFQRQFGGGVGVFVDGQASLFLTGNRNKRSIALDLKSEKGREAARKLAESADVVCENFRPGVMEKLGLGYEALKKANPGLIYAAASGYGPDGPYAQKPGQDLLIQAMSGLASITGEAATGPRAVGVSVADHHGAALLAMGILGALLRRTRTGKGCRVDVNLLSAAIDLQMESFINFLNADRPHDVTPPHRIGGWYYAAPYGIYPVQDGHIAISLASLKGLGEAMGSAEIAAIPDAEAFARREEVAALLDQLFPTRPYADWAALLEPKKIWFSRVNGYAEVAADPQVKHNGSFVTVEGATGSPVTLVNHPVRYDGETAEVRLPPQKLGAQSAEILEELGYSADDIRTMAAEGAALLAKG</sequence>
<dbReference type="InterPro" id="IPR044855">
    <property type="entry name" value="CoA-Trfase_III_dom3_sf"/>
</dbReference>